<gene>
    <name evidence="1" type="ORF">K488DRAFT_71243</name>
</gene>
<reference evidence="1" key="2">
    <citation type="journal article" date="2022" name="New Phytol.">
        <title>Evolutionary transition to the ectomycorrhizal habit in the genomes of a hyperdiverse lineage of mushroom-forming fungi.</title>
        <authorList>
            <person name="Looney B."/>
            <person name="Miyauchi S."/>
            <person name="Morin E."/>
            <person name="Drula E."/>
            <person name="Courty P.E."/>
            <person name="Kohler A."/>
            <person name="Kuo A."/>
            <person name="LaButti K."/>
            <person name="Pangilinan J."/>
            <person name="Lipzen A."/>
            <person name="Riley R."/>
            <person name="Andreopoulos W."/>
            <person name="He G."/>
            <person name="Johnson J."/>
            <person name="Nolan M."/>
            <person name="Tritt A."/>
            <person name="Barry K.W."/>
            <person name="Grigoriev I.V."/>
            <person name="Nagy L.G."/>
            <person name="Hibbett D."/>
            <person name="Henrissat B."/>
            <person name="Matheny P.B."/>
            <person name="Labbe J."/>
            <person name="Martin F.M."/>
        </authorList>
    </citation>
    <scope>NUCLEOTIDE SEQUENCE</scope>
    <source>
        <strain evidence="1">EC-137</strain>
    </source>
</reference>
<organism evidence="1 2">
    <name type="scientific">Vararia minispora EC-137</name>
    <dbReference type="NCBI Taxonomy" id="1314806"/>
    <lineage>
        <taxon>Eukaryota</taxon>
        <taxon>Fungi</taxon>
        <taxon>Dikarya</taxon>
        <taxon>Basidiomycota</taxon>
        <taxon>Agaricomycotina</taxon>
        <taxon>Agaricomycetes</taxon>
        <taxon>Russulales</taxon>
        <taxon>Lachnocladiaceae</taxon>
        <taxon>Vararia</taxon>
    </lineage>
</organism>
<accession>A0ACB8QIL1</accession>
<keyword evidence="2" id="KW-1185">Reference proteome</keyword>
<evidence type="ECO:0000313" key="1">
    <source>
        <dbReference type="EMBL" id="KAI0031644.1"/>
    </source>
</evidence>
<proteinExistence type="predicted"/>
<reference evidence="1" key="1">
    <citation type="submission" date="2021-02" db="EMBL/GenBank/DDBJ databases">
        <authorList>
            <consortium name="DOE Joint Genome Institute"/>
            <person name="Ahrendt S."/>
            <person name="Looney B.P."/>
            <person name="Miyauchi S."/>
            <person name="Morin E."/>
            <person name="Drula E."/>
            <person name="Courty P.E."/>
            <person name="Chicoki N."/>
            <person name="Fauchery L."/>
            <person name="Kohler A."/>
            <person name="Kuo A."/>
            <person name="Labutti K."/>
            <person name="Pangilinan J."/>
            <person name="Lipzen A."/>
            <person name="Riley R."/>
            <person name="Andreopoulos W."/>
            <person name="He G."/>
            <person name="Johnson J."/>
            <person name="Barry K.W."/>
            <person name="Grigoriev I.V."/>
            <person name="Nagy L."/>
            <person name="Hibbett D."/>
            <person name="Henrissat B."/>
            <person name="Matheny P.B."/>
            <person name="Labbe J."/>
            <person name="Martin F."/>
        </authorList>
    </citation>
    <scope>NUCLEOTIDE SEQUENCE</scope>
    <source>
        <strain evidence="1">EC-137</strain>
    </source>
</reference>
<name>A0ACB8QIL1_9AGAM</name>
<dbReference type="EMBL" id="MU273572">
    <property type="protein sequence ID" value="KAI0031644.1"/>
    <property type="molecule type" value="Genomic_DNA"/>
</dbReference>
<sequence>MPHFLYFTLLLLFLGDMVSGQGLSIPSSWLNPRMNHTRADLEALASGAAGQLTPKVGSVGTVPGYDDDQSTTLFAALALQDYHSGNGTYANFITRNMPTYAQSINFYGPNPYGVFNADSAYWSLAFYYAFRAYNNSLFLDLAKQAYDLTYQSFITTADAASASGAGRNVSFSPGSACRRLRFAGGVFQTREPADVTSISSNAVGVSAYLYELEPSNQTYHDAAQLALDFATSSLWNGTIVQYIWDPTQCSYAGDTRTPASAYFIEGLAVWANVTANASLTSFLDTVVPSVATFPTWTSDNGIIRGTYWLQQVYTRFPHVQVLPEETFAAILIRALTEARNRNPGTDLASYIDAFISVQNGPPTRKFVQLNGLLAFSKGANADLYSTAWVGQPPNGGALDLAGNLAALDLLNGAFVVAASNNGPSGGNSGGDSGTPARAVNVGAIIGGAVGGAVVLLGAFLTLVLFLRHRQRKRRVHEIPRPDVDPTHITIEPFLSPEMAHASELPLGSRGALVGGHAAMRTKQQRMIAPFVGAGVAAAGEPLESGASGTASGSRHEDGEATDSEDVPGLISAVNRLNTRLHTLLQAQGTIGTQHEGEEPPQYE</sequence>
<comment type="caution">
    <text evidence="1">The sequence shown here is derived from an EMBL/GenBank/DDBJ whole genome shotgun (WGS) entry which is preliminary data.</text>
</comment>
<protein>
    <submittedName>
        <fullName evidence="1">Uncharacterized protein</fullName>
    </submittedName>
</protein>
<dbReference type="Proteomes" id="UP000814128">
    <property type="component" value="Unassembled WGS sequence"/>
</dbReference>
<evidence type="ECO:0000313" key="2">
    <source>
        <dbReference type="Proteomes" id="UP000814128"/>
    </source>
</evidence>